<evidence type="ECO:0000256" key="1">
    <source>
        <dbReference type="ARBA" id="ARBA00022737"/>
    </source>
</evidence>
<dbReference type="PANTHER" id="PTHR24104">
    <property type="entry name" value="E3 UBIQUITIN-PROTEIN LIGASE NHLRC1-RELATED"/>
    <property type="match status" value="1"/>
</dbReference>
<evidence type="ECO:0000256" key="2">
    <source>
        <dbReference type="PROSITE-ProRule" id="PRU00504"/>
    </source>
</evidence>
<feature type="repeat" description="NHL" evidence="2">
    <location>
        <begin position="132"/>
        <end position="175"/>
    </location>
</feature>
<dbReference type="AlphaFoldDB" id="A0A937X3J2"/>
<dbReference type="InterPro" id="IPR050952">
    <property type="entry name" value="TRIM-NHL_E3_ligases"/>
</dbReference>
<dbReference type="PANTHER" id="PTHR24104:SF25">
    <property type="entry name" value="PROTEIN LIN-41"/>
    <property type="match status" value="1"/>
</dbReference>
<dbReference type="InterPro" id="IPR011042">
    <property type="entry name" value="6-blade_b-propeller_TolB-like"/>
</dbReference>
<sequence length="182" mass="19480">PYDIQVMRTGGFAIASSGNNQIMFYDSTKAPQRDSKGGVVKPITGSTGLKGLSVDADDNVYFIDDAAPAGGVIKKFGSNGQLQLQFGFRGGRGAGYFEGPTDLSVDNRNGDIYVVDSGNNRVQRFNRDGQFMSEFGGMGAGNGQFNTPTGIAIDRDGYVYLSDTNNNRVQKFAPSRLYQSGS</sequence>
<name>A0A937X3J2_9BACT</name>
<dbReference type="Pfam" id="PF01436">
    <property type="entry name" value="NHL"/>
    <property type="match status" value="2"/>
</dbReference>
<feature type="repeat" description="NHL" evidence="2">
    <location>
        <begin position="90"/>
        <end position="128"/>
    </location>
</feature>
<dbReference type="Proteomes" id="UP000703893">
    <property type="component" value="Unassembled WGS sequence"/>
</dbReference>
<dbReference type="InterPro" id="IPR001258">
    <property type="entry name" value="NHL_repeat"/>
</dbReference>
<dbReference type="EMBL" id="VGJX01000559">
    <property type="protein sequence ID" value="MBM3275396.1"/>
    <property type="molecule type" value="Genomic_DNA"/>
</dbReference>
<keyword evidence="1" id="KW-0677">Repeat</keyword>
<dbReference type="SUPFAM" id="SSF101898">
    <property type="entry name" value="NHL repeat"/>
    <property type="match status" value="1"/>
</dbReference>
<protein>
    <submittedName>
        <fullName evidence="3">NHL repeat-containing protein</fullName>
    </submittedName>
</protein>
<proteinExistence type="predicted"/>
<evidence type="ECO:0000313" key="4">
    <source>
        <dbReference type="Proteomes" id="UP000703893"/>
    </source>
</evidence>
<organism evidence="3 4">
    <name type="scientific">Candidatus Tanganyikabacteria bacterium</name>
    <dbReference type="NCBI Taxonomy" id="2961651"/>
    <lineage>
        <taxon>Bacteria</taxon>
        <taxon>Bacillati</taxon>
        <taxon>Candidatus Sericytochromatia</taxon>
        <taxon>Candidatus Tanganyikabacteria</taxon>
    </lineage>
</organism>
<reference evidence="3 4" key="1">
    <citation type="submission" date="2019-03" db="EMBL/GenBank/DDBJ databases">
        <title>Lake Tanganyika Metagenome-Assembled Genomes (MAGs).</title>
        <authorList>
            <person name="Tran P."/>
        </authorList>
    </citation>
    <scope>NUCLEOTIDE SEQUENCE [LARGE SCALE GENOMIC DNA]</scope>
    <source>
        <strain evidence="3">K_DeepCast_65m_m2_236</strain>
    </source>
</reference>
<comment type="caution">
    <text evidence="3">The sequence shown here is derived from an EMBL/GenBank/DDBJ whole genome shotgun (WGS) entry which is preliminary data.</text>
</comment>
<gene>
    <name evidence="3" type="ORF">FJZ00_09595</name>
</gene>
<dbReference type="GO" id="GO:0008270">
    <property type="term" value="F:zinc ion binding"/>
    <property type="evidence" value="ECO:0007669"/>
    <property type="project" value="UniProtKB-KW"/>
</dbReference>
<dbReference type="CDD" id="cd05819">
    <property type="entry name" value="NHL"/>
    <property type="match status" value="1"/>
</dbReference>
<evidence type="ECO:0000313" key="3">
    <source>
        <dbReference type="EMBL" id="MBM3275396.1"/>
    </source>
</evidence>
<dbReference type="PROSITE" id="PS51125">
    <property type="entry name" value="NHL"/>
    <property type="match status" value="2"/>
</dbReference>
<feature type="non-terminal residue" evidence="3">
    <location>
        <position position="1"/>
    </location>
</feature>
<accession>A0A937X3J2</accession>
<dbReference type="Gene3D" id="2.120.10.30">
    <property type="entry name" value="TolB, C-terminal domain"/>
    <property type="match status" value="1"/>
</dbReference>